<reference evidence="4" key="2">
    <citation type="submission" date="2016-12" db="EMBL/GenBank/DDBJ databases">
        <authorList>
            <person name="Gaudriault S."/>
        </authorList>
    </citation>
    <scope>NUCLEOTIDE SEQUENCE [LARGE SCALE GENOMIC DNA]</scope>
    <source>
        <strain evidence="4">HGB1681 (deposited as PTA-6826 in the American Type Culture Collection)</strain>
    </source>
</reference>
<dbReference type="EMBL" id="FTLG01000017">
    <property type="protein sequence ID" value="SIP71375.1"/>
    <property type="molecule type" value="Genomic_DNA"/>
</dbReference>
<keyword evidence="1" id="KW-0732">Signal</keyword>
<feature type="chain" id="PRO_5009937156" description="DUF930 domain-containing protein" evidence="1">
    <location>
        <begin position="24"/>
        <end position="159"/>
    </location>
</feature>
<sequence>MYYAKYLTCLGISCLVFSSTLQAESPSAQLSQNQQKYLQQQIDQQVIDKSALKDIYKWSDAKKVAEFICRPFALPIIQQHHKDADKVFLGDVSPDSIKLLNASELVGAGMYRTDNGWKDIQFSCKLDATGKAHSFSYEDAKVPKLPMGPGPVVPPGKEK</sequence>
<evidence type="ECO:0000313" key="2">
    <source>
        <dbReference type="EMBL" id="PHM30694.1"/>
    </source>
</evidence>
<protein>
    <recommendedName>
        <fullName evidence="6">DUF930 domain-containing protein</fullName>
    </recommendedName>
</protein>
<evidence type="ECO:0000313" key="3">
    <source>
        <dbReference type="EMBL" id="SIP71375.1"/>
    </source>
</evidence>
<evidence type="ECO:0000256" key="1">
    <source>
        <dbReference type="SAM" id="SignalP"/>
    </source>
</evidence>
<dbReference type="OrthoDB" id="6572071at2"/>
<dbReference type="Proteomes" id="UP000196435">
    <property type="component" value="Unassembled WGS sequence"/>
</dbReference>
<organism evidence="3 4">
    <name type="scientific">Xenorhabdus innexi</name>
    <dbReference type="NCBI Taxonomy" id="290109"/>
    <lineage>
        <taxon>Bacteria</taxon>
        <taxon>Pseudomonadati</taxon>
        <taxon>Pseudomonadota</taxon>
        <taxon>Gammaproteobacteria</taxon>
        <taxon>Enterobacterales</taxon>
        <taxon>Morganellaceae</taxon>
        <taxon>Xenorhabdus</taxon>
    </lineage>
</organism>
<accession>A0A1N6MRB6</accession>
<reference evidence="3" key="1">
    <citation type="submission" date="2016-12" db="EMBL/GenBank/DDBJ databases">
        <authorList>
            <person name="Song W.-J."/>
            <person name="Kurnit D.M."/>
        </authorList>
    </citation>
    <scope>NUCLEOTIDE SEQUENCE [LARGE SCALE GENOMIC DNA]</scope>
    <source>
        <strain evidence="3">HGB1681</strain>
    </source>
</reference>
<name>A0A1N6MRB6_9GAMM</name>
<dbReference type="RefSeq" id="WP_086954779.1">
    <property type="nucleotide sequence ID" value="NZ_CAWNQC010000249.1"/>
</dbReference>
<evidence type="ECO:0000313" key="5">
    <source>
        <dbReference type="Proteomes" id="UP000224871"/>
    </source>
</evidence>
<gene>
    <name evidence="2" type="ORF">Xinn_03205</name>
    <name evidence="3" type="ORF">XIS1_1130015</name>
</gene>
<dbReference type="EMBL" id="NIBU01000050">
    <property type="protein sequence ID" value="PHM30694.1"/>
    <property type="molecule type" value="Genomic_DNA"/>
</dbReference>
<dbReference type="Proteomes" id="UP000224871">
    <property type="component" value="Unassembled WGS sequence"/>
</dbReference>
<evidence type="ECO:0000313" key="4">
    <source>
        <dbReference type="Proteomes" id="UP000196435"/>
    </source>
</evidence>
<evidence type="ECO:0008006" key="6">
    <source>
        <dbReference type="Google" id="ProtNLM"/>
    </source>
</evidence>
<proteinExistence type="predicted"/>
<dbReference type="AlphaFoldDB" id="A0A1N6MRB6"/>
<feature type="signal peptide" evidence="1">
    <location>
        <begin position="1"/>
        <end position="23"/>
    </location>
</feature>
<keyword evidence="5" id="KW-1185">Reference proteome</keyword>
<reference evidence="2 5" key="3">
    <citation type="journal article" date="2017" name="Nat. Microbiol.">
        <title>Natural product diversity associated with the nematode symbionts Photorhabdus and Xenorhabdus.</title>
        <authorList>
            <person name="Tobias N.J."/>
            <person name="Wolff H."/>
            <person name="Djahanschiri B."/>
            <person name="Grundmann F."/>
            <person name="Kronenwerth M."/>
            <person name="Shi Y.M."/>
            <person name="Simonyi S."/>
            <person name="Grun P."/>
            <person name="Shapiro-Ilan D."/>
            <person name="Pidot S.J."/>
            <person name="Stinear T.P."/>
            <person name="Ebersberger I."/>
            <person name="Bode H.B."/>
        </authorList>
    </citation>
    <scope>NUCLEOTIDE SEQUENCE [LARGE SCALE GENOMIC DNA]</scope>
    <source>
        <strain evidence="2 5">DSM 16336</strain>
    </source>
</reference>